<dbReference type="EnsemblMetazoa" id="AMAM016911-RA">
    <property type="protein sequence ID" value="AMAM016911-PA"/>
    <property type="gene ID" value="AMAM016911"/>
</dbReference>
<dbReference type="Gene3D" id="3.80.10.10">
    <property type="entry name" value="Ribonuclease Inhibitor"/>
    <property type="match status" value="3"/>
</dbReference>
<dbReference type="PANTHER" id="PTHR45712">
    <property type="entry name" value="AGAP008170-PA"/>
    <property type="match status" value="1"/>
</dbReference>
<dbReference type="InterPro" id="IPR003591">
    <property type="entry name" value="Leu-rich_rpt_typical-subtyp"/>
</dbReference>
<keyword evidence="2" id="KW-0677">Repeat</keyword>
<keyword evidence="1" id="KW-0433">Leucine-rich repeat</keyword>
<dbReference type="InterPro" id="IPR001611">
    <property type="entry name" value="Leu-rich_rpt"/>
</dbReference>
<accession>A0A182T048</accession>
<organism evidence="3 4">
    <name type="scientific">Anopheles maculatus</name>
    <dbReference type="NCBI Taxonomy" id="74869"/>
    <lineage>
        <taxon>Eukaryota</taxon>
        <taxon>Metazoa</taxon>
        <taxon>Ecdysozoa</taxon>
        <taxon>Arthropoda</taxon>
        <taxon>Hexapoda</taxon>
        <taxon>Insecta</taxon>
        <taxon>Pterygota</taxon>
        <taxon>Neoptera</taxon>
        <taxon>Endopterygota</taxon>
        <taxon>Diptera</taxon>
        <taxon>Nematocera</taxon>
        <taxon>Culicoidea</taxon>
        <taxon>Culicidae</taxon>
        <taxon>Anophelinae</taxon>
        <taxon>Anopheles</taxon>
        <taxon>Anopheles maculatus group</taxon>
    </lineage>
</organism>
<proteinExistence type="predicted"/>
<evidence type="ECO:0000256" key="2">
    <source>
        <dbReference type="ARBA" id="ARBA00022737"/>
    </source>
</evidence>
<dbReference type="VEuPathDB" id="VectorBase:AMAM016911"/>
<dbReference type="AlphaFoldDB" id="A0A182T048"/>
<evidence type="ECO:0000313" key="3">
    <source>
        <dbReference type="EnsemblMetazoa" id="AMAM016911-PA"/>
    </source>
</evidence>
<dbReference type="InterPro" id="IPR050333">
    <property type="entry name" value="SLRP"/>
</dbReference>
<dbReference type="InterPro" id="IPR032675">
    <property type="entry name" value="LRR_dom_sf"/>
</dbReference>
<dbReference type="Proteomes" id="UP000075901">
    <property type="component" value="Unassembled WGS sequence"/>
</dbReference>
<sequence>MSVIDAEFCHAVTRYAQYLVLENPSFLKSIFIPGNCDMKSLVVVKSPVKQIVFEQNRNIKQIVLRMSDLVEIPRTINKLTYLLEATFQFSNLEYLDLRLFCSLANIQELDLLWNNITTVTGNSADAVCQSALKIIKLNENSIRELSLDVFAPFKKLVRLDLTSNKLESLLGSLANPALEQLILTNNQLTVLDMCKWAKPNTMLELHVSFNHLSSVPLCLEALGNVTYVDFRFNFIKLLDVQAFSALPKLECINLSFNNITTIPLDESVYSPVLKVLQLMENPLGNITIPTGSFEKLKIVLDNHPVKFL</sequence>
<dbReference type="PROSITE" id="PS51450">
    <property type="entry name" value="LRR"/>
    <property type="match status" value="1"/>
</dbReference>
<evidence type="ECO:0000256" key="1">
    <source>
        <dbReference type="ARBA" id="ARBA00022614"/>
    </source>
</evidence>
<keyword evidence="4" id="KW-1185">Reference proteome</keyword>
<reference evidence="4" key="1">
    <citation type="submission" date="2013-09" db="EMBL/GenBank/DDBJ databases">
        <title>The Genome Sequence of Anopheles maculatus species B.</title>
        <authorList>
            <consortium name="The Broad Institute Genomics Platform"/>
            <person name="Neafsey D.E."/>
            <person name="Besansky N."/>
            <person name="Howell P."/>
            <person name="Walton C."/>
            <person name="Young S.K."/>
            <person name="Zeng Q."/>
            <person name="Gargeya S."/>
            <person name="Fitzgerald M."/>
            <person name="Haas B."/>
            <person name="Abouelleil A."/>
            <person name="Allen A.W."/>
            <person name="Alvarado L."/>
            <person name="Arachchi H.M."/>
            <person name="Berlin A.M."/>
            <person name="Chapman S.B."/>
            <person name="Gainer-Dewar J."/>
            <person name="Goldberg J."/>
            <person name="Griggs A."/>
            <person name="Gujja S."/>
            <person name="Hansen M."/>
            <person name="Howarth C."/>
            <person name="Imamovic A."/>
            <person name="Ireland A."/>
            <person name="Larimer J."/>
            <person name="McCowan C."/>
            <person name="Murphy C."/>
            <person name="Pearson M."/>
            <person name="Poon T.W."/>
            <person name="Priest M."/>
            <person name="Roberts A."/>
            <person name="Saif S."/>
            <person name="Shea T."/>
            <person name="Sisk P."/>
            <person name="Sykes S."/>
            <person name="Wortman J."/>
            <person name="Nusbaum C."/>
            <person name="Birren B."/>
        </authorList>
    </citation>
    <scope>NUCLEOTIDE SEQUENCE [LARGE SCALE GENOMIC DNA]</scope>
    <source>
        <strain evidence="4">maculatus3</strain>
    </source>
</reference>
<dbReference type="PANTHER" id="PTHR45712:SF22">
    <property type="entry name" value="INSULIN-LIKE GROWTH FACTOR-BINDING PROTEIN COMPLEX ACID LABILE SUBUNIT"/>
    <property type="match status" value="1"/>
</dbReference>
<name>A0A182T048_9DIPT</name>
<dbReference type="Pfam" id="PF13855">
    <property type="entry name" value="LRR_8"/>
    <property type="match status" value="2"/>
</dbReference>
<protein>
    <submittedName>
        <fullName evidence="3">Uncharacterized protein</fullName>
    </submittedName>
</protein>
<evidence type="ECO:0000313" key="4">
    <source>
        <dbReference type="Proteomes" id="UP000075901"/>
    </source>
</evidence>
<reference evidence="3" key="2">
    <citation type="submission" date="2020-05" db="UniProtKB">
        <authorList>
            <consortium name="EnsemblMetazoa"/>
        </authorList>
    </citation>
    <scope>IDENTIFICATION</scope>
    <source>
        <strain evidence="3">maculatus3</strain>
    </source>
</reference>
<dbReference type="SMART" id="SM00369">
    <property type="entry name" value="LRR_TYP"/>
    <property type="match status" value="5"/>
</dbReference>
<dbReference type="SUPFAM" id="SSF52058">
    <property type="entry name" value="L domain-like"/>
    <property type="match status" value="1"/>
</dbReference>